<dbReference type="InterPro" id="IPR050955">
    <property type="entry name" value="Plant_Biomass_Hydrol_Est"/>
</dbReference>
<keyword evidence="1" id="KW-0732">Signal</keyword>
<dbReference type="GO" id="GO:0016787">
    <property type="term" value="F:hydrolase activity"/>
    <property type="evidence" value="ECO:0007669"/>
    <property type="project" value="UniProtKB-KW"/>
</dbReference>
<dbReference type="AlphaFoldDB" id="A0A507BFW6"/>
<keyword evidence="2" id="KW-0378">Hydrolase</keyword>
<accession>A0A507BFW6</accession>
<evidence type="ECO:0000313" key="4">
    <source>
        <dbReference type="Proteomes" id="UP000319257"/>
    </source>
</evidence>
<name>A0A507BFW6_9PEZI</name>
<reference evidence="3 4" key="1">
    <citation type="submission" date="2019-06" db="EMBL/GenBank/DDBJ databases">
        <title>Draft genome sequence of the filamentous fungus Phialemoniopsis curvata isolated from diesel fuel.</title>
        <authorList>
            <person name="Varaljay V.A."/>
            <person name="Lyon W.J."/>
            <person name="Crouch A.L."/>
            <person name="Drake C.E."/>
            <person name="Hollomon J.M."/>
            <person name="Nadeau L.J."/>
            <person name="Nunn H.S."/>
            <person name="Stevenson B.S."/>
            <person name="Bojanowski C.L."/>
            <person name="Crookes-Goodson W.J."/>
        </authorList>
    </citation>
    <scope>NUCLEOTIDE SEQUENCE [LARGE SCALE GENOMIC DNA]</scope>
    <source>
        <strain evidence="3 4">D216</strain>
    </source>
</reference>
<evidence type="ECO:0000256" key="2">
    <source>
        <dbReference type="ARBA" id="ARBA00022801"/>
    </source>
</evidence>
<dbReference type="GeneID" id="41967652"/>
<sequence length="307" mass="33904">MSTSLSTADVPPEFLEAAFLVGHIPLRSLPSEPRVSYALYVPKEQYNAKASAEAKLPLLVHIHGTGRRLSGLDFDYPRFADRLGCAVLFPLFPCDLDGPDDLGSYKILRSHSLRADLALLSMLDEVGRVWPGIDTEKVFLEGFSGGGHFTHRFLYLYPERLAAASVGAPGKATSLDETQNWPIGIADVEDRFGRTVKKEVIAQVPIQMVVGSEDVHGHGGAEFWAWVRTQRLKAQGISEEDAAKTHIRTVEVVGDRVKTLRDLQAEWLAQGITVQFDVVDGVAHDEQGVRGTVLEFIESEMRKQRNA</sequence>
<organism evidence="3 4">
    <name type="scientific">Thyridium curvatum</name>
    <dbReference type="NCBI Taxonomy" id="1093900"/>
    <lineage>
        <taxon>Eukaryota</taxon>
        <taxon>Fungi</taxon>
        <taxon>Dikarya</taxon>
        <taxon>Ascomycota</taxon>
        <taxon>Pezizomycotina</taxon>
        <taxon>Sordariomycetes</taxon>
        <taxon>Sordariomycetidae</taxon>
        <taxon>Thyridiales</taxon>
        <taxon>Thyridiaceae</taxon>
        <taxon>Thyridium</taxon>
    </lineage>
</organism>
<protein>
    <submittedName>
        <fullName evidence="3">Uncharacterized protein</fullName>
    </submittedName>
</protein>
<gene>
    <name evidence="3" type="ORF">E0L32_000205</name>
</gene>
<evidence type="ECO:0000256" key="1">
    <source>
        <dbReference type="ARBA" id="ARBA00022729"/>
    </source>
</evidence>
<dbReference type="EMBL" id="SKBQ01000001">
    <property type="protein sequence ID" value="TPX15871.1"/>
    <property type="molecule type" value="Genomic_DNA"/>
</dbReference>
<dbReference type="RefSeq" id="XP_030997582.1">
    <property type="nucleotide sequence ID" value="XM_031136187.1"/>
</dbReference>
<dbReference type="OrthoDB" id="2334691at2759"/>
<keyword evidence="4" id="KW-1185">Reference proteome</keyword>
<evidence type="ECO:0000313" key="3">
    <source>
        <dbReference type="EMBL" id="TPX15871.1"/>
    </source>
</evidence>
<dbReference type="SUPFAM" id="SSF53474">
    <property type="entry name" value="alpha/beta-Hydrolases"/>
    <property type="match status" value="1"/>
</dbReference>
<dbReference type="InterPro" id="IPR029058">
    <property type="entry name" value="AB_hydrolase_fold"/>
</dbReference>
<proteinExistence type="predicted"/>
<comment type="caution">
    <text evidence="3">The sequence shown here is derived from an EMBL/GenBank/DDBJ whole genome shotgun (WGS) entry which is preliminary data.</text>
</comment>
<dbReference type="InParanoid" id="A0A507BFW6"/>
<dbReference type="Proteomes" id="UP000319257">
    <property type="component" value="Unassembled WGS sequence"/>
</dbReference>
<dbReference type="PANTHER" id="PTHR43037">
    <property type="entry name" value="UNNAMED PRODUCT-RELATED"/>
    <property type="match status" value="1"/>
</dbReference>
<dbReference type="PANTHER" id="PTHR43037:SF5">
    <property type="entry name" value="FERULOYL ESTERASE"/>
    <property type="match status" value="1"/>
</dbReference>
<dbReference type="Gene3D" id="3.40.50.1820">
    <property type="entry name" value="alpha/beta hydrolase"/>
    <property type="match status" value="1"/>
</dbReference>